<feature type="domain" description="NADP-dependent oxidoreductase" evidence="3">
    <location>
        <begin position="47"/>
        <end position="359"/>
    </location>
</feature>
<organism evidence="4 5">
    <name type="scientific">Mycena belliarum</name>
    <dbReference type="NCBI Taxonomy" id="1033014"/>
    <lineage>
        <taxon>Eukaryota</taxon>
        <taxon>Fungi</taxon>
        <taxon>Dikarya</taxon>
        <taxon>Basidiomycota</taxon>
        <taxon>Agaricomycotina</taxon>
        <taxon>Agaricomycetes</taxon>
        <taxon>Agaricomycetidae</taxon>
        <taxon>Agaricales</taxon>
        <taxon>Marasmiineae</taxon>
        <taxon>Mycenaceae</taxon>
        <taxon>Mycena</taxon>
    </lineage>
</organism>
<gene>
    <name evidence="4" type="ORF">B0H15DRAFT_424599</name>
</gene>
<dbReference type="CDD" id="cd19079">
    <property type="entry name" value="AKR_EcYajO-like"/>
    <property type="match status" value="1"/>
</dbReference>
<dbReference type="EMBL" id="JARJCN010000041">
    <property type="protein sequence ID" value="KAJ7083393.1"/>
    <property type="molecule type" value="Genomic_DNA"/>
</dbReference>
<dbReference type="Gene3D" id="3.20.20.100">
    <property type="entry name" value="NADP-dependent oxidoreductase domain"/>
    <property type="match status" value="1"/>
</dbReference>
<reference evidence="4" key="1">
    <citation type="submission" date="2023-03" db="EMBL/GenBank/DDBJ databases">
        <title>Massive genome expansion in bonnet fungi (Mycena s.s.) driven by repeated elements and novel gene families across ecological guilds.</title>
        <authorList>
            <consortium name="Lawrence Berkeley National Laboratory"/>
            <person name="Harder C.B."/>
            <person name="Miyauchi S."/>
            <person name="Viragh M."/>
            <person name="Kuo A."/>
            <person name="Thoen E."/>
            <person name="Andreopoulos B."/>
            <person name="Lu D."/>
            <person name="Skrede I."/>
            <person name="Drula E."/>
            <person name="Henrissat B."/>
            <person name="Morin E."/>
            <person name="Kohler A."/>
            <person name="Barry K."/>
            <person name="LaButti K."/>
            <person name="Morin E."/>
            <person name="Salamov A."/>
            <person name="Lipzen A."/>
            <person name="Mereny Z."/>
            <person name="Hegedus B."/>
            <person name="Baldrian P."/>
            <person name="Stursova M."/>
            <person name="Weitz H."/>
            <person name="Taylor A."/>
            <person name="Grigoriev I.V."/>
            <person name="Nagy L.G."/>
            <person name="Martin F."/>
            <person name="Kauserud H."/>
        </authorList>
    </citation>
    <scope>NUCLEOTIDE SEQUENCE</scope>
    <source>
        <strain evidence="4">CBHHK173m</strain>
    </source>
</reference>
<dbReference type="PANTHER" id="PTHR43364:SF9">
    <property type="entry name" value="OXIDOREDUCTASE"/>
    <property type="match status" value="1"/>
</dbReference>
<evidence type="ECO:0000259" key="3">
    <source>
        <dbReference type="Pfam" id="PF00248"/>
    </source>
</evidence>
<keyword evidence="1" id="KW-0521">NADP</keyword>
<evidence type="ECO:0000313" key="4">
    <source>
        <dbReference type="EMBL" id="KAJ7083393.1"/>
    </source>
</evidence>
<accession>A0AAD6XS26</accession>
<proteinExistence type="predicted"/>
<dbReference type="GO" id="GO:0005829">
    <property type="term" value="C:cytosol"/>
    <property type="evidence" value="ECO:0007669"/>
    <property type="project" value="UniProtKB-ARBA"/>
</dbReference>
<evidence type="ECO:0000313" key="5">
    <source>
        <dbReference type="Proteomes" id="UP001222325"/>
    </source>
</evidence>
<name>A0AAD6XS26_9AGAR</name>
<dbReference type="Pfam" id="PF00248">
    <property type="entry name" value="Aldo_ket_red"/>
    <property type="match status" value="1"/>
</dbReference>
<dbReference type="Proteomes" id="UP001222325">
    <property type="component" value="Unassembled WGS sequence"/>
</dbReference>
<sequence>MLLTCRCPWTAFTFRRNARSWFKKRDMQEMAEYRQLGKSGLRVSVPIFGGMSLGSSSWIPWALGGEEAETLLKSAWDLGINTIDTADVYSNGESERIVAGFMEKNQIPRKNMVIMTKIKFLVAPDPGTFTFGAGLDNKRDFVNTSGLSRVAIMNSVEASLGRLKTNYIDVLQVHEFDDFTPIEETMKALHDLVVCGKVRYLGACRMKTWQFAEMNHVAEIHGWTPFVCIQLEHSLLYRAEEQEMLAYCKYKGIGVISFSPLLDGHLARPLGTETPRTRAIKGTPFEKARRASDNLIIKRVEEIAHKRSWEMSQVALAWSLTKVTSPIVGANKPDRLPKSVVTGKTLTDAEIRYLEELYEAQPLRS</sequence>
<dbReference type="GO" id="GO:0016491">
    <property type="term" value="F:oxidoreductase activity"/>
    <property type="evidence" value="ECO:0007669"/>
    <property type="project" value="UniProtKB-KW"/>
</dbReference>
<evidence type="ECO:0000256" key="2">
    <source>
        <dbReference type="ARBA" id="ARBA00023002"/>
    </source>
</evidence>
<dbReference type="AlphaFoldDB" id="A0AAD6XS26"/>
<dbReference type="InterPro" id="IPR050523">
    <property type="entry name" value="AKR_Detox_Biosynth"/>
</dbReference>
<dbReference type="InterPro" id="IPR036812">
    <property type="entry name" value="NAD(P)_OxRdtase_dom_sf"/>
</dbReference>
<dbReference type="InterPro" id="IPR023210">
    <property type="entry name" value="NADP_OxRdtase_dom"/>
</dbReference>
<dbReference type="SUPFAM" id="SSF51430">
    <property type="entry name" value="NAD(P)-linked oxidoreductase"/>
    <property type="match status" value="1"/>
</dbReference>
<evidence type="ECO:0000256" key="1">
    <source>
        <dbReference type="ARBA" id="ARBA00022857"/>
    </source>
</evidence>
<keyword evidence="5" id="KW-1185">Reference proteome</keyword>
<dbReference type="PANTHER" id="PTHR43364">
    <property type="entry name" value="NADH-SPECIFIC METHYLGLYOXAL REDUCTASE-RELATED"/>
    <property type="match status" value="1"/>
</dbReference>
<comment type="caution">
    <text evidence="4">The sequence shown here is derived from an EMBL/GenBank/DDBJ whole genome shotgun (WGS) entry which is preliminary data.</text>
</comment>
<dbReference type="FunFam" id="3.20.20.100:FF:000004">
    <property type="entry name" value="Oxidoreductase, aldo/keto reductase"/>
    <property type="match status" value="1"/>
</dbReference>
<keyword evidence="2" id="KW-0560">Oxidoreductase</keyword>
<protein>
    <submittedName>
        <fullName evidence="4">Aldo/keto reductase</fullName>
    </submittedName>
</protein>